<dbReference type="Proteomes" id="UP000472260">
    <property type="component" value="Unassembled WGS sequence"/>
</dbReference>
<evidence type="ECO:0008006" key="4">
    <source>
        <dbReference type="Google" id="ProtNLM"/>
    </source>
</evidence>
<feature type="compositionally biased region" description="Basic and acidic residues" evidence="1">
    <location>
        <begin position="53"/>
        <end position="64"/>
    </location>
</feature>
<dbReference type="Ensembl" id="ENSSANT00000007091.1">
    <property type="protein sequence ID" value="ENSSANP00000006604.1"/>
    <property type="gene ID" value="ENSSANG00000003724.1"/>
</dbReference>
<keyword evidence="3" id="KW-1185">Reference proteome</keyword>
<reference evidence="2" key="2">
    <citation type="submission" date="2025-09" db="UniProtKB">
        <authorList>
            <consortium name="Ensembl"/>
        </authorList>
    </citation>
    <scope>IDENTIFICATION</scope>
</reference>
<reference evidence="2" key="1">
    <citation type="submission" date="2025-08" db="UniProtKB">
        <authorList>
            <consortium name="Ensembl"/>
        </authorList>
    </citation>
    <scope>IDENTIFICATION</scope>
</reference>
<evidence type="ECO:0000313" key="2">
    <source>
        <dbReference type="Ensembl" id="ENSSANP00000006604.1"/>
    </source>
</evidence>
<dbReference type="AlphaFoldDB" id="A0A671KG71"/>
<evidence type="ECO:0000313" key="3">
    <source>
        <dbReference type="Proteomes" id="UP000472260"/>
    </source>
</evidence>
<sequence length="64" mass="7007">MGDLSDFQKGQMEARLAGASVSSTAQLFGVLRTTVFTIMTAYTKHGKTSSMKKNSEEHHRTTAK</sequence>
<feature type="region of interest" description="Disordered" evidence="1">
    <location>
        <begin position="45"/>
        <end position="64"/>
    </location>
</feature>
<name>A0A671KG71_9TELE</name>
<organism evidence="2 3">
    <name type="scientific">Sinocyclocheilus anshuiensis</name>
    <dbReference type="NCBI Taxonomy" id="1608454"/>
    <lineage>
        <taxon>Eukaryota</taxon>
        <taxon>Metazoa</taxon>
        <taxon>Chordata</taxon>
        <taxon>Craniata</taxon>
        <taxon>Vertebrata</taxon>
        <taxon>Euteleostomi</taxon>
        <taxon>Actinopterygii</taxon>
        <taxon>Neopterygii</taxon>
        <taxon>Teleostei</taxon>
        <taxon>Ostariophysi</taxon>
        <taxon>Cypriniformes</taxon>
        <taxon>Cyprinidae</taxon>
        <taxon>Cyprininae</taxon>
        <taxon>Sinocyclocheilus</taxon>
    </lineage>
</organism>
<accession>A0A671KG71</accession>
<evidence type="ECO:0000256" key="1">
    <source>
        <dbReference type="SAM" id="MobiDB-lite"/>
    </source>
</evidence>
<proteinExistence type="predicted"/>
<protein>
    <recommendedName>
        <fullName evidence="4">HTH psq-type domain-containing protein</fullName>
    </recommendedName>
</protein>